<dbReference type="Gene3D" id="3.40.50.300">
    <property type="entry name" value="P-loop containing nucleotide triphosphate hydrolases"/>
    <property type="match status" value="1"/>
</dbReference>
<evidence type="ECO:0000313" key="5">
    <source>
        <dbReference type="Proteomes" id="UP001530293"/>
    </source>
</evidence>
<feature type="region of interest" description="Disordered" evidence="2">
    <location>
        <begin position="333"/>
        <end position="367"/>
    </location>
</feature>
<dbReference type="Pfam" id="PF00004">
    <property type="entry name" value="AAA"/>
    <property type="match status" value="1"/>
</dbReference>
<feature type="domain" description="AAA+ ATPase" evidence="3">
    <location>
        <begin position="608"/>
        <end position="775"/>
    </location>
</feature>
<dbReference type="SUPFAM" id="SSF52540">
    <property type="entry name" value="P-loop containing nucleoside triphosphate hydrolases"/>
    <property type="match status" value="1"/>
</dbReference>
<sequence>MSGHQQQHLRGGGGVVIVDEASSSSATTGTTTTTRRGCSPPLPATTTTAAIDGNSNNNNKILQKRWVCDVCKVKWFLDFNEACAHEKNCTANGSNSGGPTPPSSSSLRMAHCEVIDIVEETTALVSADSNDGTVVEKKSNADGQGLASIFRPQRGKTSTAKEPPKMTKKIGFASLSLSSSSSSTSSVSHAKKKKGNLSSEVVVPGVTQAEYEEHLAAEKEHLRRSTRTKTTTKLAAIDEEMTEQSQTLPSTSNKRARLGKGEQRNGRFNEVAIDIDDDSTDEDADDECVVIDEVQTKPTKTDVFTKKKKGLLTKQQLAEHQAVEFFAKRKRVAAEERERQKKREELRLEKSKDSKVEQTLTTTAGLGSDDGVKASVSILKDASVAIKESSRKSEKASTKSSEEILQSTGGVCEQSNRHGGRRVAFPPAVRFPCPSHIVSIISADESSDMEVEENSSSLRLLRETLRYQHLKPDLSNSTPTKDDVTHHSHDIFNSTGDDMVRDDTFSLLSSVFDLSAKKKEQRKQSDNNKNQLWVDKYAITNIPDDVLGTDNKEASKKLLSFVEQWKVRRHKSVRDMGRVKSKGKRRGKKKRSHGYDSDDSFLDDEGGLENIFLITGPTGSGKSRIVHAVAEQSECVVIEINSSEQRSGPALKRAIQETTQSHSNLAMSKKRRGLGKGDNDFFGNNANAGTAADEFDEDSDRWYESSDEESVQESHSLTIILIDEVDLLFDEDTAFWPALAQLSQKAKCPIVLTASSFPAEMKNLRYQYISLERPPPHECSIKMAEVANSEGMNFYRATVEDISKRLEMIAEICRCDMRKILNAMQLFRHAKPRQRTSNAMKDTNIFELQQMEPCTTLLTMVADRPMILTVEPRLVPKDRHSLVTISGKNFASSSTNLFIGGRVCSHFRILSDDKIIAVCPPCVIPEGVSEDAIYEDELAKNIDCLTCKFVDVVVRRKCANGLILQSNSSLTCTCSPESENWTIEYDIPLRDNVWEVKTTREDFIRKLKARKLKQANMTRDNDDGLMSSDEEEFEDDTNHHESKSKQHFECEKRGTKYGSDIDDVDPQTLLDSATADMDDIDEVFCHESLISSEACQPSFSQINNLAEDLSRLSDAILLEDAFTNLAIPSLAGSVEGFGFDTLEALSCIDSISCADPLIDKLSKEKNKKPPSFETIFSSGLNESGFFFGNSDSYVSYPNRRRDRQLLCYSEQHSRGLGFLDNNTCSTEEIDEHSRSCLDDEDMSSFVQLQTRARFEDDILLRRHAPQTYLSPSLTLAQRLDTVSNHGLTGNSMPLLQSRQNEVASNALHFMHSVLMNGDSGYFGLRHDADDSVDHVWRRDSLLDLSLSLDYLPYLRAIAHHEVRVQRKFEDVMQDNGGGTRSRRRRSNVRRSYLDECAGVQDGMLDQESFNLAKTYMIME</sequence>
<dbReference type="SUPFAM" id="SSF81296">
    <property type="entry name" value="E set domains"/>
    <property type="match status" value="1"/>
</dbReference>
<feature type="compositionally biased region" description="Low complexity" evidence="2">
    <location>
        <begin position="92"/>
        <end position="106"/>
    </location>
</feature>
<dbReference type="SMART" id="SM00382">
    <property type="entry name" value="AAA"/>
    <property type="match status" value="1"/>
</dbReference>
<gene>
    <name evidence="4" type="ORF">ACHAWU_000722</name>
</gene>
<feature type="compositionally biased region" description="Polar residues" evidence="2">
    <location>
        <begin position="243"/>
        <end position="253"/>
    </location>
</feature>
<feature type="region of interest" description="Disordered" evidence="2">
    <location>
        <begin position="1018"/>
        <end position="1050"/>
    </location>
</feature>
<dbReference type="InterPro" id="IPR014756">
    <property type="entry name" value="Ig_E-set"/>
</dbReference>
<feature type="region of interest" description="Disordered" evidence="2">
    <location>
        <begin position="18"/>
        <end position="56"/>
    </location>
</feature>
<feature type="region of interest" description="Disordered" evidence="2">
    <location>
        <begin position="688"/>
        <end position="709"/>
    </location>
</feature>
<dbReference type="PANTHER" id="PTHR23389:SF6">
    <property type="entry name" value="REPLICATION FACTOR C SUBUNIT 1"/>
    <property type="match status" value="1"/>
</dbReference>
<feature type="region of interest" description="Disordered" evidence="2">
    <location>
        <begin position="135"/>
        <end position="199"/>
    </location>
</feature>
<dbReference type="Proteomes" id="UP001530293">
    <property type="component" value="Unassembled WGS sequence"/>
</dbReference>
<dbReference type="PANTHER" id="PTHR23389">
    <property type="entry name" value="CHROMOSOME TRANSMISSION FIDELITY FACTOR 18"/>
    <property type="match status" value="1"/>
</dbReference>
<dbReference type="InterPro" id="IPR003959">
    <property type="entry name" value="ATPase_AAA_core"/>
</dbReference>
<name>A0ABD3M639_9STRA</name>
<accession>A0ABD3M639</accession>
<evidence type="ECO:0000256" key="2">
    <source>
        <dbReference type="SAM" id="MobiDB-lite"/>
    </source>
</evidence>
<feature type="region of interest" description="Disordered" evidence="2">
    <location>
        <begin position="387"/>
        <end position="418"/>
    </location>
</feature>
<evidence type="ECO:0000259" key="3">
    <source>
        <dbReference type="SMART" id="SM00382"/>
    </source>
</evidence>
<feature type="region of interest" description="Disordered" evidence="2">
    <location>
        <begin position="572"/>
        <end position="599"/>
    </location>
</feature>
<dbReference type="EMBL" id="JALLBG020000200">
    <property type="protein sequence ID" value="KAL3759423.1"/>
    <property type="molecule type" value="Genomic_DNA"/>
</dbReference>
<feature type="compositionally biased region" description="Low complexity" evidence="2">
    <location>
        <begin position="174"/>
        <end position="188"/>
    </location>
</feature>
<evidence type="ECO:0000313" key="4">
    <source>
        <dbReference type="EMBL" id="KAL3759423.1"/>
    </source>
</evidence>
<dbReference type="CDD" id="cd00603">
    <property type="entry name" value="IPT_PCSR"/>
    <property type="match status" value="1"/>
</dbReference>
<keyword evidence="1" id="KW-0235">DNA replication</keyword>
<comment type="caution">
    <text evidence="4">The sequence shown here is derived from an EMBL/GenBank/DDBJ whole genome shotgun (WGS) entry which is preliminary data.</text>
</comment>
<reference evidence="4 5" key="1">
    <citation type="submission" date="2024-10" db="EMBL/GenBank/DDBJ databases">
        <title>Updated reference genomes for cyclostephanoid diatoms.</title>
        <authorList>
            <person name="Roberts W.R."/>
            <person name="Alverson A.J."/>
        </authorList>
    </citation>
    <scope>NUCLEOTIDE SEQUENCE [LARGE SCALE GENOMIC DNA]</scope>
    <source>
        <strain evidence="4 5">AJA232-27</strain>
    </source>
</reference>
<organism evidence="4 5">
    <name type="scientific">Discostella pseudostelligera</name>
    <dbReference type="NCBI Taxonomy" id="259834"/>
    <lineage>
        <taxon>Eukaryota</taxon>
        <taxon>Sar</taxon>
        <taxon>Stramenopiles</taxon>
        <taxon>Ochrophyta</taxon>
        <taxon>Bacillariophyta</taxon>
        <taxon>Coscinodiscophyceae</taxon>
        <taxon>Thalassiosirophycidae</taxon>
        <taxon>Stephanodiscales</taxon>
        <taxon>Stephanodiscaceae</taxon>
        <taxon>Discostella</taxon>
    </lineage>
</organism>
<proteinExistence type="predicted"/>
<feature type="region of interest" description="Disordered" evidence="2">
    <location>
        <begin position="240"/>
        <end position="262"/>
    </location>
</feature>
<dbReference type="InterPro" id="IPR003593">
    <property type="entry name" value="AAA+_ATPase"/>
</dbReference>
<dbReference type="GO" id="GO:0006260">
    <property type="term" value="P:DNA replication"/>
    <property type="evidence" value="ECO:0007669"/>
    <property type="project" value="UniProtKB-KW"/>
</dbReference>
<dbReference type="Gene3D" id="2.60.40.10">
    <property type="entry name" value="Immunoglobulins"/>
    <property type="match status" value="1"/>
</dbReference>
<feature type="compositionally biased region" description="Basic residues" evidence="2">
    <location>
        <begin position="579"/>
        <end position="592"/>
    </location>
</feature>
<keyword evidence="5" id="KW-1185">Reference proteome</keyword>
<feature type="compositionally biased region" description="Low complexity" evidence="2">
    <location>
        <begin position="21"/>
        <end position="37"/>
    </location>
</feature>
<feature type="compositionally biased region" description="Basic and acidic residues" evidence="2">
    <location>
        <begin position="1036"/>
        <end position="1050"/>
    </location>
</feature>
<feature type="region of interest" description="Disordered" evidence="2">
    <location>
        <begin position="88"/>
        <end position="107"/>
    </location>
</feature>
<protein>
    <recommendedName>
        <fullName evidence="3">AAA+ ATPase domain-containing protein</fullName>
    </recommendedName>
</protein>
<feature type="compositionally biased region" description="Basic and acidic residues" evidence="2">
    <location>
        <begin position="388"/>
        <end position="402"/>
    </location>
</feature>
<dbReference type="InterPro" id="IPR013783">
    <property type="entry name" value="Ig-like_fold"/>
</dbReference>
<feature type="compositionally biased region" description="Acidic residues" evidence="2">
    <location>
        <begin position="693"/>
        <end position="709"/>
    </location>
</feature>
<dbReference type="InterPro" id="IPR027417">
    <property type="entry name" value="P-loop_NTPase"/>
</dbReference>
<evidence type="ECO:0000256" key="1">
    <source>
        <dbReference type="ARBA" id="ARBA00022705"/>
    </source>
</evidence>
<feature type="compositionally biased region" description="Basic and acidic residues" evidence="2">
    <location>
        <begin position="333"/>
        <end position="356"/>
    </location>
</feature>